<dbReference type="Proteomes" id="UP000274429">
    <property type="component" value="Unassembled WGS sequence"/>
</dbReference>
<keyword evidence="2" id="KW-1185">Reference proteome</keyword>
<proteinExistence type="predicted"/>
<dbReference type="EMBL" id="UYWX01009164">
    <property type="protein sequence ID" value="VDM27708.1"/>
    <property type="molecule type" value="Genomic_DNA"/>
</dbReference>
<organism evidence="3">
    <name type="scientific">Hydatigena taeniaeformis</name>
    <name type="common">Feline tapeworm</name>
    <name type="synonym">Taenia taeniaeformis</name>
    <dbReference type="NCBI Taxonomy" id="6205"/>
    <lineage>
        <taxon>Eukaryota</taxon>
        <taxon>Metazoa</taxon>
        <taxon>Spiralia</taxon>
        <taxon>Lophotrochozoa</taxon>
        <taxon>Platyhelminthes</taxon>
        <taxon>Cestoda</taxon>
        <taxon>Eucestoda</taxon>
        <taxon>Cyclophyllidea</taxon>
        <taxon>Taeniidae</taxon>
        <taxon>Hydatigera</taxon>
    </lineage>
</organism>
<evidence type="ECO:0000313" key="2">
    <source>
        <dbReference type="Proteomes" id="UP000274429"/>
    </source>
</evidence>
<accession>A0A0R3WYI7</accession>
<dbReference type="WBParaSite" id="TTAC_0000582701-mRNA-1">
    <property type="protein sequence ID" value="TTAC_0000582701-mRNA-1"/>
    <property type="gene ID" value="TTAC_0000582701"/>
</dbReference>
<gene>
    <name evidence="1" type="ORF">TTAC_LOCUS5812</name>
</gene>
<evidence type="ECO:0000313" key="3">
    <source>
        <dbReference type="WBParaSite" id="TTAC_0000582701-mRNA-1"/>
    </source>
</evidence>
<name>A0A0R3WYI7_HYDTA</name>
<reference evidence="1 2" key="2">
    <citation type="submission" date="2018-11" db="EMBL/GenBank/DDBJ databases">
        <authorList>
            <consortium name="Pathogen Informatics"/>
        </authorList>
    </citation>
    <scope>NUCLEOTIDE SEQUENCE [LARGE SCALE GENOMIC DNA]</scope>
</reference>
<reference evidence="3" key="1">
    <citation type="submission" date="2017-02" db="UniProtKB">
        <authorList>
            <consortium name="WormBaseParasite"/>
        </authorList>
    </citation>
    <scope>IDENTIFICATION</scope>
</reference>
<protein>
    <submittedName>
        <fullName evidence="3">Ovule protein</fullName>
    </submittedName>
</protein>
<dbReference type="AlphaFoldDB" id="A0A0R3WYI7"/>
<evidence type="ECO:0000313" key="1">
    <source>
        <dbReference type="EMBL" id="VDM27708.1"/>
    </source>
</evidence>
<sequence length="94" mass="10642">DVEVRERRSQTHQCRPHAYSTYAYDVSVVTVTAMVVMVVVEVEEAKVKEKQEEEDEDEEVEVEWEWSEVGCGVVWCGGVGWGVVKMGRGLYSTA</sequence>